<evidence type="ECO:0000256" key="7">
    <source>
        <dbReference type="SAM" id="MobiDB-lite"/>
    </source>
</evidence>
<dbReference type="PROSITE" id="PS00463">
    <property type="entry name" value="ZN2_CY6_FUNGAL_1"/>
    <property type="match status" value="1"/>
</dbReference>
<dbReference type="PROSITE" id="PS50048">
    <property type="entry name" value="ZN2_CY6_FUNGAL_2"/>
    <property type="match status" value="1"/>
</dbReference>
<dbReference type="SMART" id="SM00066">
    <property type="entry name" value="GAL4"/>
    <property type="match status" value="1"/>
</dbReference>
<dbReference type="OrthoDB" id="4060227at2759"/>
<dbReference type="GO" id="GO:0000976">
    <property type="term" value="F:transcription cis-regulatory region binding"/>
    <property type="evidence" value="ECO:0007669"/>
    <property type="project" value="TreeGrafter"/>
</dbReference>
<dbReference type="GO" id="GO:0000981">
    <property type="term" value="F:DNA-binding transcription factor activity, RNA polymerase II-specific"/>
    <property type="evidence" value="ECO:0007669"/>
    <property type="project" value="InterPro"/>
</dbReference>
<dbReference type="CDD" id="cd12148">
    <property type="entry name" value="fungal_TF_MHR"/>
    <property type="match status" value="1"/>
</dbReference>
<dbReference type="Pfam" id="PF04082">
    <property type="entry name" value="Fungal_trans"/>
    <property type="match status" value="1"/>
</dbReference>
<dbReference type="PANTHER" id="PTHR31845">
    <property type="entry name" value="FINGER DOMAIN PROTEIN, PUTATIVE-RELATED"/>
    <property type="match status" value="1"/>
</dbReference>
<keyword evidence="3" id="KW-0805">Transcription regulation</keyword>
<dbReference type="EMBL" id="JAPZBU010000009">
    <property type="protein sequence ID" value="KAJ5386574.1"/>
    <property type="molecule type" value="Genomic_DNA"/>
</dbReference>
<keyword evidence="4" id="KW-0238">DNA-binding</keyword>
<gene>
    <name evidence="9" type="ORF">N7509_009115</name>
</gene>
<dbReference type="GO" id="GO:0005634">
    <property type="term" value="C:nucleus"/>
    <property type="evidence" value="ECO:0007669"/>
    <property type="project" value="UniProtKB-SubCell"/>
</dbReference>
<keyword evidence="2" id="KW-0479">Metal-binding</keyword>
<feature type="domain" description="Zn(2)-C6 fungal-type" evidence="8">
    <location>
        <begin position="39"/>
        <end position="71"/>
    </location>
</feature>
<dbReference type="Pfam" id="PF00172">
    <property type="entry name" value="Zn_clus"/>
    <property type="match status" value="1"/>
</dbReference>
<dbReference type="Proteomes" id="UP001147747">
    <property type="component" value="Unassembled WGS sequence"/>
</dbReference>
<comment type="subcellular location">
    <subcellularLocation>
        <location evidence="1">Nucleus</location>
    </subcellularLocation>
</comment>
<dbReference type="InterPro" id="IPR001138">
    <property type="entry name" value="Zn2Cys6_DnaBD"/>
</dbReference>
<dbReference type="GO" id="GO:0006351">
    <property type="term" value="P:DNA-templated transcription"/>
    <property type="evidence" value="ECO:0007669"/>
    <property type="project" value="InterPro"/>
</dbReference>
<dbReference type="GO" id="GO:0008270">
    <property type="term" value="F:zinc ion binding"/>
    <property type="evidence" value="ECO:0007669"/>
    <property type="project" value="InterPro"/>
</dbReference>
<dbReference type="RefSeq" id="XP_056484372.1">
    <property type="nucleotide sequence ID" value="XM_056633752.1"/>
</dbReference>
<dbReference type="SMART" id="SM00906">
    <property type="entry name" value="Fungal_trans"/>
    <property type="match status" value="1"/>
</dbReference>
<evidence type="ECO:0000313" key="10">
    <source>
        <dbReference type="Proteomes" id="UP001147747"/>
    </source>
</evidence>
<dbReference type="InterPro" id="IPR036864">
    <property type="entry name" value="Zn2-C6_fun-type_DNA-bd_sf"/>
</dbReference>
<evidence type="ECO:0000256" key="1">
    <source>
        <dbReference type="ARBA" id="ARBA00004123"/>
    </source>
</evidence>
<dbReference type="SUPFAM" id="SSF57701">
    <property type="entry name" value="Zn2/Cys6 DNA-binding domain"/>
    <property type="match status" value="1"/>
</dbReference>
<keyword evidence="5" id="KW-0804">Transcription</keyword>
<organism evidence="9 10">
    <name type="scientific">Penicillium cosmopolitanum</name>
    <dbReference type="NCBI Taxonomy" id="1131564"/>
    <lineage>
        <taxon>Eukaryota</taxon>
        <taxon>Fungi</taxon>
        <taxon>Dikarya</taxon>
        <taxon>Ascomycota</taxon>
        <taxon>Pezizomycotina</taxon>
        <taxon>Eurotiomycetes</taxon>
        <taxon>Eurotiomycetidae</taxon>
        <taxon>Eurotiales</taxon>
        <taxon>Aspergillaceae</taxon>
        <taxon>Penicillium</taxon>
    </lineage>
</organism>
<dbReference type="GeneID" id="81372732"/>
<sequence>MDASPPLKRSSTDAGLDSPKGSNRSDSRAPAPRISKARACAECKRHKIRCEFRAGETNCTKCVRSGIKCVVNDFSQKFVDDDGVWKSQATTTLQQLQTAVGQLLRQAGLPDLSTYTTGDARNGLSPAASHHSHRPSIDASHTAQTHTSHHEGPGVVMDVTREHSQEPDLQDPELVPAPMRSLYEVTKLRNLRNNHIEAPKTTLLEEDFISRGLISLHEAEELFAYFSRTMNQLLWGGIILVHRDLTSVRRASTLLSAAVLTVAALHIPNRTDTLNLCYREYVSLVSSMALTRAHTLDDIRGLCVGAFWLSELSWKLSGHAVRIATEMGLHQSYQRLIRGNTDQYERAQLWYLLYVCDHHFSIAYGRPPVIHEDVAIRNYETFLDDTEQAVTEEDFGQLRVYNVAVDQWRLLWQPRSGDSSYVRTYPSKGVVLHYHFAKFQLNSLSLRALSPSNTPVFSMDRKESANIAISSAMACLNMVLEEPDIRDAIVGVPIFTHTMVTFSAVFLLKVAINWNSAYLSINARQVRRLVERVIELMNCVSAGERHLTRHIARGLGKMLERFDSWESGWQIGTNNGVVDGQDVPGGANAMAQGFPPPDLIYDMVGTYGFGLDENLLDPSMANFEFLAQSKKIEGGGHGSPPSSPVRASPPQLQLHRTVPSAILFLSLPLCTSLLPFPLKPPPTTSPPISSIPIIPDSVMSTRKRKNDPEEELQALPSDDSEEEEEYEDSEPNLSDEGEEVDEEVESESDEDEDEEAEAEAEAEGPPAAKKQKTAPAADKTEVTENGANGDKDGEGEDEDEDEDEEEAEAVNDEDEEVEAAADTAKTSGPAEAAAKAKGGEVPKESDLAEVDDAE</sequence>
<feature type="compositionally biased region" description="Acidic residues" evidence="7">
    <location>
        <begin position="708"/>
        <end position="762"/>
    </location>
</feature>
<evidence type="ECO:0000256" key="2">
    <source>
        <dbReference type="ARBA" id="ARBA00022723"/>
    </source>
</evidence>
<evidence type="ECO:0000259" key="8">
    <source>
        <dbReference type="PROSITE" id="PS50048"/>
    </source>
</evidence>
<dbReference type="CDD" id="cd00067">
    <property type="entry name" value="GAL4"/>
    <property type="match status" value="1"/>
</dbReference>
<feature type="compositionally biased region" description="Low complexity" evidence="7">
    <location>
        <begin position="763"/>
        <end position="777"/>
    </location>
</feature>
<evidence type="ECO:0000256" key="3">
    <source>
        <dbReference type="ARBA" id="ARBA00023015"/>
    </source>
</evidence>
<comment type="caution">
    <text evidence="9">The sequence shown here is derived from an EMBL/GenBank/DDBJ whole genome shotgun (WGS) entry which is preliminary data.</text>
</comment>
<dbReference type="Gene3D" id="4.10.240.10">
    <property type="entry name" value="Zn(2)-C6 fungal-type DNA-binding domain"/>
    <property type="match status" value="1"/>
</dbReference>
<keyword evidence="10" id="KW-1185">Reference proteome</keyword>
<protein>
    <recommendedName>
        <fullName evidence="8">Zn(2)-C6 fungal-type domain-containing protein</fullName>
    </recommendedName>
</protein>
<feature type="region of interest" description="Disordered" evidence="7">
    <location>
        <begin position="701"/>
        <end position="854"/>
    </location>
</feature>
<keyword evidence="6" id="KW-0539">Nucleus</keyword>
<reference evidence="9" key="2">
    <citation type="journal article" date="2023" name="IMA Fungus">
        <title>Comparative genomic study of the Penicillium genus elucidates a diverse pangenome and 15 lateral gene transfer events.</title>
        <authorList>
            <person name="Petersen C."/>
            <person name="Sorensen T."/>
            <person name="Nielsen M.R."/>
            <person name="Sondergaard T.E."/>
            <person name="Sorensen J.L."/>
            <person name="Fitzpatrick D.A."/>
            <person name="Frisvad J.C."/>
            <person name="Nielsen K.L."/>
        </authorList>
    </citation>
    <scope>NUCLEOTIDE SEQUENCE</scope>
    <source>
        <strain evidence="9">IBT 29677</strain>
    </source>
</reference>
<proteinExistence type="predicted"/>
<dbReference type="AlphaFoldDB" id="A0A9W9VNY7"/>
<feature type="compositionally biased region" description="Acidic residues" evidence="7">
    <location>
        <begin position="793"/>
        <end position="819"/>
    </location>
</feature>
<feature type="region of interest" description="Disordered" evidence="7">
    <location>
        <begin position="631"/>
        <end position="651"/>
    </location>
</feature>
<name>A0A9W9VNY7_9EURO</name>
<dbReference type="InterPro" id="IPR051089">
    <property type="entry name" value="prtT"/>
</dbReference>
<evidence type="ECO:0000256" key="5">
    <source>
        <dbReference type="ARBA" id="ARBA00023163"/>
    </source>
</evidence>
<evidence type="ECO:0000256" key="4">
    <source>
        <dbReference type="ARBA" id="ARBA00023125"/>
    </source>
</evidence>
<dbReference type="InterPro" id="IPR007219">
    <property type="entry name" value="XnlR_reg_dom"/>
</dbReference>
<evidence type="ECO:0000313" key="9">
    <source>
        <dbReference type="EMBL" id="KAJ5386574.1"/>
    </source>
</evidence>
<feature type="region of interest" description="Disordered" evidence="7">
    <location>
        <begin position="1"/>
        <end position="35"/>
    </location>
</feature>
<accession>A0A9W9VNY7</accession>
<dbReference type="PANTHER" id="PTHR31845:SF17">
    <property type="entry name" value="ZN(II)2CYS6 TRANSCRIPTION FACTOR (EUROFUNG)"/>
    <property type="match status" value="1"/>
</dbReference>
<evidence type="ECO:0000256" key="6">
    <source>
        <dbReference type="ARBA" id="ARBA00023242"/>
    </source>
</evidence>
<reference evidence="9" key="1">
    <citation type="submission" date="2022-12" db="EMBL/GenBank/DDBJ databases">
        <authorList>
            <person name="Petersen C."/>
        </authorList>
    </citation>
    <scope>NUCLEOTIDE SEQUENCE</scope>
    <source>
        <strain evidence="9">IBT 29677</strain>
    </source>
</reference>
<feature type="region of interest" description="Disordered" evidence="7">
    <location>
        <begin position="115"/>
        <end position="154"/>
    </location>
</feature>
<feature type="compositionally biased region" description="Basic and acidic residues" evidence="7">
    <location>
        <begin position="837"/>
        <end position="846"/>
    </location>
</feature>